<keyword evidence="3" id="KW-1185">Reference proteome</keyword>
<reference evidence="2 3" key="1">
    <citation type="submission" date="2023-02" db="EMBL/GenBank/DDBJ databases">
        <title>LHISI_Scaffold_Assembly.</title>
        <authorList>
            <person name="Stuart O.P."/>
            <person name="Cleave R."/>
            <person name="Magrath M.J.L."/>
            <person name="Mikheyev A.S."/>
        </authorList>
    </citation>
    <scope>NUCLEOTIDE SEQUENCE [LARGE SCALE GENOMIC DNA]</scope>
    <source>
        <strain evidence="2">Daus_M_001</strain>
        <tissue evidence="2">Leg muscle</tissue>
    </source>
</reference>
<accession>A0ABQ9GH49</accession>
<dbReference type="Proteomes" id="UP001159363">
    <property type="component" value="Chromosome 11"/>
</dbReference>
<protein>
    <submittedName>
        <fullName evidence="2">Uncharacterized protein</fullName>
    </submittedName>
</protein>
<proteinExistence type="predicted"/>
<comment type="caution">
    <text evidence="2">The sequence shown here is derived from an EMBL/GenBank/DDBJ whole genome shotgun (WGS) entry which is preliminary data.</text>
</comment>
<dbReference type="EMBL" id="JARBHB010000012">
    <property type="protein sequence ID" value="KAJ8871348.1"/>
    <property type="molecule type" value="Genomic_DNA"/>
</dbReference>
<feature type="compositionally biased region" description="Basic and acidic residues" evidence="1">
    <location>
        <begin position="1"/>
        <end position="11"/>
    </location>
</feature>
<evidence type="ECO:0000313" key="2">
    <source>
        <dbReference type="EMBL" id="KAJ8871348.1"/>
    </source>
</evidence>
<evidence type="ECO:0000313" key="3">
    <source>
        <dbReference type="Proteomes" id="UP001159363"/>
    </source>
</evidence>
<organism evidence="2 3">
    <name type="scientific">Dryococelus australis</name>
    <dbReference type="NCBI Taxonomy" id="614101"/>
    <lineage>
        <taxon>Eukaryota</taxon>
        <taxon>Metazoa</taxon>
        <taxon>Ecdysozoa</taxon>
        <taxon>Arthropoda</taxon>
        <taxon>Hexapoda</taxon>
        <taxon>Insecta</taxon>
        <taxon>Pterygota</taxon>
        <taxon>Neoptera</taxon>
        <taxon>Polyneoptera</taxon>
        <taxon>Phasmatodea</taxon>
        <taxon>Verophasmatodea</taxon>
        <taxon>Anareolatae</taxon>
        <taxon>Phasmatidae</taxon>
        <taxon>Eurycanthinae</taxon>
        <taxon>Dryococelus</taxon>
    </lineage>
</organism>
<name>A0ABQ9GH49_9NEOP</name>
<feature type="region of interest" description="Disordered" evidence="1">
    <location>
        <begin position="1"/>
        <end position="21"/>
    </location>
</feature>
<sequence>MKGRDKREIPKKTRRPAASSGTTYNIVHHTTNMCLPGAVRVAYSPGHGLATLHTSFAFYTETRSACSPPTKENRVQPPAGSLDFRKWDSCRTIPLAGGFSRGSPAPSFRRRSIITSTALIGSEDLDRRCRPWRRPARTTRERGESRRLQCVLRGVCACDAQTAWRLRVRSSQATHPPSLPSAAMADVFYSGHLRAQHLCSPQHDNWMPGAVPEESTISCWCRSLQASWHSCTPSANYPPLLTCTYTVVDISIAITFARVRDKETEARPLRVHEENMRSRRRPRGFKTNCAGVEIWLESQHLVLASALASHLGNPGPIPGGFAPGFSHVGIVLDDAACRRIFSGYSRLPRPCIPVLLHHRVSFHVMFRDDGHLRVSAGKSVTRRALLYATPLDDESTLCNRIVAGRETIRNFPKIRQRIWVSRQRQVDACVRADGRHFEHFLQCRRSAFTRV</sequence>
<gene>
    <name evidence="2" type="ORF">PR048_027665</name>
</gene>
<evidence type="ECO:0000256" key="1">
    <source>
        <dbReference type="SAM" id="MobiDB-lite"/>
    </source>
</evidence>